<name>A0AC60QMZ0_IXOPE</name>
<organism evidence="1 2">
    <name type="scientific">Ixodes persulcatus</name>
    <name type="common">Taiga tick</name>
    <dbReference type="NCBI Taxonomy" id="34615"/>
    <lineage>
        <taxon>Eukaryota</taxon>
        <taxon>Metazoa</taxon>
        <taxon>Ecdysozoa</taxon>
        <taxon>Arthropoda</taxon>
        <taxon>Chelicerata</taxon>
        <taxon>Arachnida</taxon>
        <taxon>Acari</taxon>
        <taxon>Parasitiformes</taxon>
        <taxon>Ixodida</taxon>
        <taxon>Ixodoidea</taxon>
        <taxon>Ixodidae</taxon>
        <taxon>Ixodinae</taxon>
        <taxon>Ixodes</taxon>
    </lineage>
</organism>
<evidence type="ECO:0000313" key="1">
    <source>
        <dbReference type="EMBL" id="KAG0437172.1"/>
    </source>
</evidence>
<protein>
    <submittedName>
        <fullName evidence="1">Uncharacterized protein</fullName>
    </submittedName>
</protein>
<dbReference type="Proteomes" id="UP000805193">
    <property type="component" value="Unassembled WGS sequence"/>
</dbReference>
<accession>A0AC60QMZ0</accession>
<sequence length="187" mass="20882">MQNKSKVTTTSWSVTNGGAGAIREKTQKRSPLISGSRSGQERGLATISNFYKGQTFPSPSRWLFLYPFSGRPNIRKAAIKDKERIQTRYTAYRNGSGVSIPTLEGWIYQTIQDWEKAVEPRGELGEEPWPRREPAVHKAGVAPADLGKNKASPHQPQSPPKRWPPRPMNQSLVQNLLKIRSSPTACS</sequence>
<keyword evidence="2" id="KW-1185">Reference proteome</keyword>
<reference evidence="1 2" key="1">
    <citation type="journal article" date="2020" name="Cell">
        <title>Large-Scale Comparative Analyses of Tick Genomes Elucidate Their Genetic Diversity and Vector Capacities.</title>
        <authorList>
            <consortium name="Tick Genome and Microbiome Consortium (TIGMIC)"/>
            <person name="Jia N."/>
            <person name="Wang J."/>
            <person name="Shi W."/>
            <person name="Du L."/>
            <person name="Sun Y."/>
            <person name="Zhan W."/>
            <person name="Jiang J.F."/>
            <person name="Wang Q."/>
            <person name="Zhang B."/>
            <person name="Ji P."/>
            <person name="Bell-Sakyi L."/>
            <person name="Cui X.M."/>
            <person name="Yuan T.T."/>
            <person name="Jiang B.G."/>
            <person name="Yang W.F."/>
            <person name="Lam T.T."/>
            <person name="Chang Q.C."/>
            <person name="Ding S.J."/>
            <person name="Wang X.J."/>
            <person name="Zhu J.G."/>
            <person name="Ruan X.D."/>
            <person name="Zhao L."/>
            <person name="Wei J.T."/>
            <person name="Ye R.Z."/>
            <person name="Que T.C."/>
            <person name="Du C.H."/>
            <person name="Zhou Y.H."/>
            <person name="Cheng J.X."/>
            <person name="Dai P.F."/>
            <person name="Guo W.B."/>
            <person name="Han X.H."/>
            <person name="Huang E.J."/>
            <person name="Li L.F."/>
            <person name="Wei W."/>
            <person name="Gao Y.C."/>
            <person name="Liu J.Z."/>
            <person name="Shao H.Z."/>
            <person name="Wang X."/>
            <person name="Wang C.C."/>
            <person name="Yang T.C."/>
            <person name="Huo Q.B."/>
            <person name="Li W."/>
            <person name="Chen H.Y."/>
            <person name="Chen S.E."/>
            <person name="Zhou L.G."/>
            <person name="Ni X.B."/>
            <person name="Tian J.H."/>
            <person name="Sheng Y."/>
            <person name="Liu T."/>
            <person name="Pan Y.S."/>
            <person name="Xia L.Y."/>
            <person name="Li J."/>
            <person name="Zhao F."/>
            <person name="Cao W.C."/>
        </authorList>
    </citation>
    <scope>NUCLEOTIDE SEQUENCE [LARGE SCALE GENOMIC DNA]</scope>
    <source>
        <strain evidence="1">Iper-2018</strain>
    </source>
</reference>
<proteinExistence type="predicted"/>
<comment type="caution">
    <text evidence="1">The sequence shown here is derived from an EMBL/GenBank/DDBJ whole genome shotgun (WGS) entry which is preliminary data.</text>
</comment>
<gene>
    <name evidence="1" type="ORF">HPB47_017567</name>
</gene>
<dbReference type="EMBL" id="JABSTQ010006517">
    <property type="protein sequence ID" value="KAG0437172.1"/>
    <property type="molecule type" value="Genomic_DNA"/>
</dbReference>
<evidence type="ECO:0000313" key="2">
    <source>
        <dbReference type="Proteomes" id="UP000805193"/>
    </source>
</evidence>